<evidence type="ECO:0000256" key="3">
    <source>
        <dbReference type="ARBA" id="ARBA00022989"/>
    </source>
</evidence>
<sequence length="364" mass="40822">MVIERKRYAIGIILLFVVVIIWVSSSFLTKHIFSQKEYNKPFAITYLNTASFSLYLLAFIFSKKRPVDKQRILEFNHALYDTNSQLSNDSNDSISNHSIKSDDAPEVGNSGNYNLYSTPQSSTFALGLNNDDNSFFMRSPRPTEDYSSIDPHDLLSNVAKLGFKFCMLWFAANWCSNASLAYTTVASSTILASTSGFFTLGIGSLAGVEKFTYVKLLAVFVSVIGVSLISIERPDEGQDNPVDPFFGDFLAILSALFYGSYSVFLKIRIQRESRVNMPLFFGFVGLFNVFLLWPLFILLHLCGFEYFQLPSNGVLLKTGYLIGALLVVSGFLGVNFETLKDGYKFKSLMNEDNIGQDSRQDSRC</sequence>
<protein>
    <submittedName>
        <fullName evidence="6">508_t:CDS:1</fullName>
    </submittedName>
</protein>
<dbReference type="PANTHER" id="PTHR23051:SF0">
    <property type="entry name" value="SOLUTE CARRIER FAMILY 35 MEMBER F5"/>
    <property type="match status" value="1"/>
</dbReference>
<dbReference type="EMBL" id="CAJVPK010000003">
    <property type="protein sequence ID" value="CAG8432775.1"/>
    <property type="molecule type" value="Genomic_DNA"/>
</dbReference>
<feature type="transmembrane region" description="Helical" evidence="5">
    <location>
        <begin position="319"/>
        <end position="339"/>
    </location>
</feature>
<evidence type="ECO:0000256" key="1">
    <source>
        <dbReference type="ARBA" id="ARBA00004141"/>
    </source>
</evidence>
<evidence type="ECO:0000256" key="5">
    <source>
        <dbReference type="SAM" id="Phobius"/>
    </source>
</evidence>
<evidence type="ECO:0000256" key="2">
    <source>
        <dbReference type="ARBA" id="ARBA00022692"/>
    </source>
</evidence>
<keyword evidence="4 5" id="KW-0472">Membrane</keyword>
<dbReference type="PANTHER" id="PTHR23051">
    <property type="entry name" value="SOLUTE CARRIER FAMILY 35, MEMBER F5"/>
    <property type="match status" value="1"/>
</dbReference>
<reference evidence="6" key="1">
    <citation type="submission" date="2021-06" db="EMBL/GenBank/DDBJ databases">
        <authorList>
            <person name="Kallberg Y."/>
            <person name="Tangrot J."/>
            <person name="Rosling A."/>
        </authorList>
    </citation>
    <scope>NUCLEOTIDE SEQUENCE</scope>
    <source>
        <strain evidence="6">AZ414A</strain>
    </source>
</reference>
<dbReference type="AlphaFoldDB" id="A0A9N8UXY4"/>
<comment type="caution">
    <text evidence="6">The sequence shown here is derived from an EMBL/GenBank/DDBJ whole genome shotgun (WGS) entry which is preliminary data.</text>
</comment>
<feature type="transmembrane region" description="Helical" evidence="5">
    <location>
        <begin position="279"/>
        <end position="299"/>
    </location>
</feature>
<feature type="transmembrane region" description="Helical" evidence="5">
    <location>
        <begin position="249"/>
        <end position="267"/>
    </location>
</feature>
<gene>
    <name evidence="6" type="ORF">DEBURN_LOCUS103</name>
</gene>
<feature type="transmembrane region" description="Helical" evidence="5">
    <location>
        <begin position="7"/>
        <end position="29"/>
    </location>
</feature>
<accession>A0A9N8UXY4</accession>
<comment type="subcellular location">
    <subcellularLocation>
        <location evidence="1">Membrane</location>
        <topology evidence="1">Multi-pass membrane protein</topology>
    </subcellularLocation>
</comment>
<dbReference type="Proteomes" id="UP000789706">
    <property type="component" value="Unassembled WGS sequence"/>
</dbReference>
<name>A0A9N8UXY4_9GLOM</name>
<dbReference type="GO" id="GO:0000329">
    <property type="term" value="C:fungal-type vacuole membrane"/>
    <property type="evidence" value="ECO:0007669"/>
    <property type="project" value="TreeGrafter"/>
</dbReference>
<evidence type="ECO:0000313" key="6">
    <source>
        <dbReference type="EMBL" id="CAG8432775.1"/>
    </source>
</evidence>
<organism evidence="6 7">
    <name type="scientific">Diversispora eburnea</name>
    <dbReference type="NCBI Taxonomy" id="1213867"/>
    <lineage>
        <taxon>Eukaryota</taxon>
        <taxon>Fungi</taxon>
        <taxon>Fungi incertae sedis</taxon>
        <taxon>Mucoromycota</taxon>
        <taxon>Glomeromycotina</taxon>
        <taxon>Glomeromycetes</taxon>
        <taxon>Diversisporales</taxon>
        <taxon>Diversisporaceae</taxon>
        <taxon>Diversispora</taxon>
    </lineage>
</organism>
<evidence type="ECO:0000256" key="4">
    <source>
        <dbReference type="ARBA" id="ARBA00023136"/>
    </source>
</evidence>
<feature type="transmembrane region" description="Helical" evidence="5">
    <location>
        <begin position="212"/>
        <end position="229"/>
    </location>
</feature>
<dbReference type="OrthoDB" id="1436450at2759"/>
<feature type="transmembrane region" description="Helical" evidence="5">
    <location>
        <begin position="41"/>
        <end position="61"/>
    </location>
</feature>
<evidence type="ECO:0000313" key="7">
    <source>
        <dbReference type="Proteomes" id="UP000789706"/>
    </source>
</evidence>
<keyword evidence="3 5" id="KW-1133">Transmembrane helix</keyword>
<keyword evidence="2 5" id="KW-0812">Transmembrane</keyword>
<proteinExistence type="predicted"/>
<keyword evidence="7" id="KW-1185">Reference proteome</keyword>